<evidence type="ECO:0000256" key="2">
    <source>
        <dbReference type="ARBA" id="ARBA00023015"/>
    </source>
</evidence>
<proteinExistence type="predicted"/>
<dbReference type="Gene3D" id="3.30.70.940">
    <property type="entry name" value="NusG, N-terminal domain"/>
    <property type="match status" value="1"/>
</dbReference>
<dbReference type="AlphaFoldDB" id="A0A413IEL3"/>
<dbReference type="GO" id="GO:0006354">
    <property type="term" value="P:DNA-templated transcription elongation"/>
    <property type="evidence" value="ECO:0007669"/>
    <property type="project" value="InterPro"/>
</dbReference>
<gene>
    <name evidence="5" type="ORF">DXA53_04755</name>
</gene>
<protein>
    <submittedName>
        <fullName evidence="5">UpxY family transcription antiterminator</fullName>
    </submittedName>
</protein>
<dbReference type="SUPFAM" id="SSF50104">
    <property type="entry name" value="Translation proteins SH3-like domain"/>
    <property type="match status" value="1"/>
</dbReference>
<dbReference type="PANTHER" id="PTHR30265:SF4">
    <property type="entry name" value="KOW MOTIF FAMILY PROTEIN, EXPRESSED"/>
    <property type="match status" value="1"/>
</dbReference>
<dbReference type="Pfam" id="PF02357">
    <property type="entry name" value="NusG"/>
    <property type="match status" value="1"/>
</dbReference>
<dbReference type="EMBL" id="QSCO01000005">
    <property type="protein sequence ID" value="RGY08354.1"/>
    <property type="molecule type" value="Genomic_DNA"/>
</dbReference>
<accession>A0A413IEL3</accession>
<evidence type="ECO:0000313" key="5">
    <source>
        <dbReference type="EMBL" id="RGY08354.1"/>
    </source>
</evidence>
<dbReference type="InterPro" id="IPR008991">
    <property type="entry name" value="Translation_prot_SH3-like_sf"/>
</dbReference>
<keyword evidence="1" id="KW-0889">Transcription antitermination</keyword>
<reference evidence="5 6" key="1">
    <citation type="submission" date="2018-08" db="EMBL/GenBank/DDBJ databases">
        <title>A genome reference for cultivated species of the human gut microbiota.</title>
        <authorList>
            <person name="Zou Y."/>
            <person name="Xue W."/>
            <person name="Luo G."/>
        </authorList>
    </citation>
    <scope>NUCLEOTIDE SEQUENCE [LARGE SCALE GENOMIC DNA]</scope>
    <source>
        <strain evidence="5 6">OF03-11</strain>
    </source>
</reference>
<dbReference type="InterPro" id="IPR043425">
    <property type="entry name" value="NusG-like"/>
</dbReference>
<comment type="caution">
    <text evidence="5">The sequence shown here is derived from an EMBL/GenBank/DDBJ whole genome shotgun (WGS) entry which is preliminary data.</text>
</comment>
<dbReference type="RefSeq" id="WP_118103270.1">
    <property type="nucleotide sequence ID" value="NZ_QSCO01000005.1"/>
</dbReference>
<evidence type="ECO:0000256" key="3">
    <source>
        <dbReference type="ARBA" id="ARBA00023163"/>
    </source>
</evidence>
<dbReference type="CDD" id="cd09895">
    <property type="entry name" value="NGN_SP_UpxY"/>
    <property type="match status" value="1"/>
</dbReference>
<dbReference type="NCBIfam" id="NF033644">
    <property type="entry name" value="antiterm_UpxY"/>
    <property type="match status" value="1"/>
</dbReference>
<dbReference type="SUPFAM" id="SSF82679">
    <property type="entry name" value="N-utilization substance G protein NusG, N-terminal domain"/>
    <property type="match status" value="1"/>
</dbReference>
<evidence type="ECO:0000313" key="6">
    <source>
        <dbReference type="Proteomes" id="UP000284434"/>
    </source>
</evidence>
<dbReference type="InterPro" id="IPR006645">
    <property type="entry name" value="NGN-like_dom"/>
</dbReference>
<feature type="domain" description="NusG-like N-terminal" evidence="4">
    <location>
        <begin position="5"/>
        <end position="98"/>
    </location>
</feature>
<dbReference type="PANTHER" id="PTHR30265">
    <property type="entry name" value="RHO-INTERACTING TRANSCRIPTION TERMINATION FACTOR NUSG"/>
    <property type="match status" value="1"/>
</dbReference>
<keyword evidence="3" id="KW-0804">Transcription</keyword>
<dbReference type="Proteomes" id="UP000284434">
    <property type="component" value="Unassembled WGS sequence"/>
</dbReference>
<organism evidence="5 6">
    <name type="scientific">Odoribacter splanchnicus</name>
    <dbReference type="NCBI Taxonomy" id="28118"/>
    <lineage>
        <taxon>Bacteria</taxon>
        <taxon>Pseudomonadati</taxon>
        <taxon>Bacteroidota</taxon>
        <taxon>Bacteroidia</taxon>
        <taxon>Bacteroidales</taxon>
        <taxon>Odoribacteraceae</taxon>
        <taxon>Odoribacter</taxon>
    </lineage>
</organism>
<name>A0A413IEL3_9BACT</name>
<sequence length="170" mass="19290">MDELKHWHAVFTASRAEKKVRDRLEELGVECFLPVQTVLRQWTYRKSRVVVPVIAGLVFVRVSRQEQVKVLQTKGVVAFLRLKGEAGAAGIPDKQMEDSRFLLDFWEEAEEMTNENIKAGDLVRVVKGSLRGMEGELIRHKGVTKVLVRIDMLGCAMVNIPASFVEKLNK</sequence>
<keyword evidence="2" id="KW-0805">Transcription regulation</keyword>
<evidence type="ECO:0000259" key="4">
    <source>
        <dbReference type="Pfam" id="PF02357"/>
    </source>
</evidence>
<dbReference type="InterPro" id="IPR036735">
    <property type="entry name" value="NGN_dom_sf"/>
</dbReference>
<dbReference type="GO" id="GO:0031564">
    <property type="term" value="P:transcription antitermination"/>
    <property type="evidence" value="ECO:0007669"/>
    <property type="project" value="UniProtKB-KW"/>
</dbReference>
<evidence type="ECO:0000256" key="1">
    <source>
        <dbReference type="ARBA" id="ARBA00022814"/>
    </source>
</evidence>